<reference evidence="1 2" key="1">
    <citation type="submission" date="2019-03" db="EMBL/GenBank/DDBJ databases">
        <title>Cellulosimicrobium funkei JCM14302 Assembly.</title>
        <authorList>
            <person name="Dou T."/>
        </authorList>
    </citation>
    <scope>NUCLEOTIDE SEQUENCE [LARGE SCALE GENOMIC DNA]</scope>
    <source>
        <strain evidence="1 2">JCM 14302</strain>
    </source>
</reference>
<comment type="caution">
    <text evidence="1">The sequence shown here is derived from an EMBL/GenBank/DDBJ whole genome shotgun (WGS) entry which is preliminary data.</text>
</comment>
<dbReference type="Proteomes" id="UP000298003">
    <property type="component" value="Unassembled WGS sequence"/>
</dbReference>
<keyword evidence="2" id="KW-1185">Reference proteome</keyword>
<proteinExistence type="predicted"/>
<evidence type="ECO:0008006" key="3">
    <source>
        <dbReference type="Google" id="ProtNLM"/>
    </source>
</evidence>
<organism evidence="1 2">
    <name type="scientific">Cellulosimicrobium funkei</name>
    <dbReference type="NCBI Taxonomy" id="264251"/>
    <lineage>
        <taxon>Bacteria</taxon>
        <taxon>Bacillati</taxon>
        <taxon>Actinomycetota</taxon>
        <taxon>Actinomycetes</taxon>
        <taxon>Micrococcales</taxon>
        <taxon>Promicromonosporaceae</taxon>
        <taxon>Cellulosimicrobium</taxon>
    </lineage>
</organism>
<accession>A0A4Y8R6C3</accession>
<dbReference type="RefSeq" id="WP_061267256.1">
    <property type="nucleotide sequence ID" value="NZ_JAMAYI010000008.1"/>
</dbReference>
<dbReference type="EMBL" id="SOZH01000003">
    <property type="protein sequence ID" value="TFF16755.1"/>
    <property type="molecule type" value="Genomic_DNA"/>
</dbReference>
<name>A0A4Y8R6C3_9MICO</name>
<sequence length="217" mass="22639">MPAATTAPDHAVPARATGHVPAAALAHLLAPPGPEVGLLVVPEEVGGPAAFQELVRAGALRRLWGDVAAPASVPVTPTLRALAVRDQVPRGTVLAGAAAAWVLCGSAPPRVLDVVHPPGRHRPPPRRGRAARQAHVLRDETSLVAGVLVTSVLRTALDVATRCEPVQALSTLRRLEAVCGLDARTAARSLELRHRWAGRPQARRTLALLLAGTDDPV</sequence>
<evidence type="ECO:0000313" key="2">
    <source>
        <dbReference type="Proteomes" id="UP000298003"/>
    </source>
</evidence>
<evidence type="ECO:0000313" key="1">
    <source>
        <dbReference type="EMBL" id="TFF16755.1"/>
    </source>
</evidence>
<protein>
    <recommendedName>
        <fullName evidence="3">AbiEi antitoxin C-terminal domain-containing protein</fullName>
    </recommendedName>
</protein>
<gene>
    <name evidence="1" type="ORF">E1O70_05190</name>
</gene>
<dbReference type="AlphaFoldDB" id="A0A4Y8R6C3"/>
<dbReference type="GeneID" id="95683883"/>